<reference evidence="1" key="1">
    <citation type="submission" date="2021-02" db="EMBL/GenBank/DDBJ databases">
        <authorList>
            <person name="Nowell W R."/>
        </authorList>
    </citation>
    <scope>NUCLEOTIDE SEQUENCE</scope>
</reference>
<dbReference type="AlphaFoldDB" id="A0A820PZD8"/>
<accession>A0A820PZD8</accession>
<organism evidence="1 2">
    <name type="scientific">Adineta steineri</name>
    <dbReference type="NCBI Taxonomy" id="433720"/>
    <lineage>
        <taxon>Eukaryota</taxon>
        <taxon>Metazoa</taxon>
        <taxon>Spiralia</taxon>
        <taxon>Gnathifera</taxon>
        <taxon>Rotifera</taxon>
        <taxon>Eurotatoria</taxon>
        <taxon>Bdelloidea</taxon>
        <taxon>Adinetida</taxon>
        <taxon>Adinetidae</taxon>
        <taxon>Adineta</taxon>
    </lineage>
</organism>
<dbReference type="SUPFAM" id="SSF48065">
    <property type="entry name" value="DBL homology domain (DH-domain)"/>
    <property type="match status" value="1"/>
</dbReference>
<feature type="non-terminal residue" evidence="1">
    <location>
        <position position="1"/>
    </location>
</feature>
<dbReference type="EMBL" id="CAJOBB010025969">
    <property type="protein sequence ID" value="CAF4412369.1"/>
    <property type="molecule type" value="Genomic_DNA"/>
</dbReference>
<proteinExistence type="predicted"/>
<gene>
    <name evidence="1" type="ORF">KXQ929_LOCUS51671</name>
</gene>
<evidence type="ECO:0000313" key="1">
    <source>
        <dbReference type="EMBL" id="CAF4412369.1"/>
    </source>
</evidence>
<comment type="caution">
    <text evidence="1">The sequence shown here is derived from an EMBL/GenBank/DDBJ whole genome shotgun (WGS) entry which is preliminary data.</text>
</comment>
<dbReference type="InterPro" id="IPR035899">
    <property type="entry name" value="DBL_dom_sf"/>
</dbReference>
<sequence length="77" mass="9060">MISYSRFYDLQYLIDQYIEPLRNNSTILPSDAVESLYNSVKIIHQLQTKFLDYLQSNLLTKNIIISIAETFIRLSND</sequence>
<dbReference type="Gene3D" id="1.20.900.10">
    <property type="entry name" value="Dbl homology (DH) domain"/>
    <property type="match status" value="1"/>
</dbReference>
<protein>
    <submittedName>
        <fullName evidence="1">Uncharacterized protein</fullName>
    </submittedName>
</protein>
<evidence type="ECO:0000313" key="2">
    <source>
        <dbReference type="Proteomes" id="UP000663868"/>
    </source>
</evidence>
<dbReference type="Proteomes" id="UP000663868">
    <property type="component" value="Unassembled WGS sequence"/>
</dbReference>
<name>A0A820PZD8_9BILA</name>